<dbReference type="EMBL" id="LLXE01000691">
    <property type="protein sequence ID" value="KUM55679.1"/>
    <property type="molecule type" value="Genomic_DNA"/>
</dbReference>
<protein>
    <recommendedName>
        <fullName evidence="6">Major facilitator superfamily (MFS) profile domain-containing protein</fullName>
    </recommendedName>
</protein>
<feature type="transmembrane region" description="Helical" evidence="5">
    <location>
        <begin position="52"/>
        <end position="73"/>
    </location>
</feature>
<dbReference type="PANTHER" id="PTHR23502">
    <property type="entry name" value="MAJOR FACILITATOR SUPERFAMILY"/>
    <property type="match status" value="1"/>
</dbReference>
<evidence type="ECO:0000256" key="2">
    <source>
        <dbReference type="ARBA" id="ARBA00022692"/>
    </source>
</evidence>
<name>A0A101M810_PENFR</name>
<feature type="transmembrane region" description="Helical" evidence="5">
    <location>
        <begin position="454"/>
        <end position="476"/>
    </location>
</feature>
<feature type="transmembrane region" description="Helical" evidence="5">
    <location>
        <begin position="358"/>
        <end position="379"/>
    </location>
</feature>
<feature type="transmembrane region" description="Helical" evidence="5">
    <location>
        <begin position="317"/>
        <end position="337"/>
    </location>
</feature>
<evidence type="ECO:0000256" key="5">
    <source>
        <dbReference type="SAM" id="Phobius"/>
    </source>
</evidence>
<accession>A0A101M810</accession>
<feature type="transmembrane region" description="Helical" evidence="5">
    <location>
        <begin position="85"/>
        <end position="107"/>
    </location>
</feature>
<comment type="caution">
    <text evidence="7">The sequence shown here is derived from an EMBL/GenBank/DDBJ whole genome shotgun (WGS) entry which is preliminary data.</text>
</comment>
<dbReference type="GO" id="GO:0015606">
    <property type="term" value="F:spermidine transmembrane transporter activity"/>
    <property type="evidence" value="ECO:0007669"/>
    <property type="project" value="TreeGrafter"/>
</dbReference>
<evidence type="ECO:0000256" key="4">
    <source>
        <dbReference type="ARBA" id="ARBA00023136"/>
    </source>
</evidence>
<dbReference type="InterPro" id="IPR020846">
    <property type="entry name" value="MFS_dom"/>
</dbReference>
<dbReference type="InterPro" id="IPR011701">
    <property type="entry name" value="MFS"/>
</dbReference>
<evidence type="ECO:0000259" key="6">
    <source>
        <dbReference type="PROSITE" id="PS50850"/>
    </source>
</evidence>
<dbReference type="CDD" id="cd17323">
    <property type="entry name" value="MFS_Tpo1_MDR_like"/>
    <property type="match status" value="1"/>
</dbReference>
<evidence type="ECO:0000313" key="8">
    <source>
        <dbReference type="Proteomes" id="UP000055045"/>
    </source>
</evidence>
<dbReference type="GO" id="GO:0000297">
    <property type="term" value="F:spermine transmembrane transporter activity"/>
    <property type="evidence" value="ECO:0007669"/>
    <property type="project" value="TreeGrafter"/>
</dbReference>
<dbReference type="GO" id="GO:0005886">
    <property type="term" value="C:plasma membrane"/>
    <property type="evidence" value="ECO:0007669"/>
    <property type="project" value="TreeGrafter"/>
</dbReference>
<gene>
    <name evidence="7" type="ORF">ACN42_g11570</name>
</gene>
<feature type="transmembrane region" description="Helical" evidence="5">
    <location>
        <begin position="119"/>
        <end position="137"/>
    </location>
</feature>
<dbReference type="STRING" id="48697.A0A101M810"/>
<feature type="transmembrane region" description="Helical" evidence="5">
    <location>
        <begin position="279"/>
        <end position="305"/>
    </location>
</feature>
<feature type="transmembrane region" description="Helical" evidence="5">
    <location>
        <begin position="143"/>
        <end position="167"/>
    </location>
</feature>
<dbReference type="Gene3D" id="1.20.1250.20">
    <property type="entry name" value="MFS general substrate transporter like domains"/>
    <property type="match status" value="1"/>
</dbReference>
<evidence type="ECO:0000313" key="7">
    <source>
        <dbReference type="EMBL" id="KUM55679.1"/>
    </source>
</evidence>
<reference evidence="7 8" key="1">
    <citation type="submission" date="2015-10" db="EMBL/GenBank/DDBJ databases">
        <title>Genome sequencing of Penicillium freii.</title>
        <authorList>
            <person name="Nguyen H.D."/>
            <person name="Visagie C.M."/>
            <person name="Seifert K.A."/>
        </authorList>
    </citation>
    <scope>NUCLEOTIDE SEQUENCE [LARGE SCALE GENOMIC DNA]</scope>
    <source>
        <strain evidence="7 8">DAOM 242723</strain>
    </source>
</reference>
<evidence type="ECO:0000256" key="1">
    <source>
        <dbReference type="ARBA" id="ARBA00004141"/>
    </source>
</evidence>
<feature type="transmembrane region" description="Helical" evidence="5">
    <location>
        <begin position="385"/>
        <end position="412"/>
    </location>
</feature>
<keyword evidence="2 5" id="KW-0812">Transmembrane</keyword>
<dbReference type="Pfam" id="PF07690">
    <property type="entry name" value="MFS_1"/>
    <property type="match status" value="1"/>
</dbReference>
<dbReference type="PANTHER" id="PTHR23502:SF38">
    <property type="entry name" value="POLYAMINE TRANSPORTER 4"/>
    <property type="match status" value="1"/>
</dbReference>
<dbReference type="AlphaFoldDB" id="A0A101M810"/>
<feature type="transmembrane region" description="Helical" evidence="5">
    <location>
        <begin position="213"/>
        <end position="232"/>
    </location>
</feature>
<dbReference type="SUPFAM" id="SSF103473">
    <property type="entry name" value="MFS general substrate transporter"/>
    <property type="match status" value="1"/>
</dbReference>
<proteinExistence type="predicted"/>
<keyword evidence="3 5" id="KW-1133">Transmembrane helix</keyword>
<keyword evidence="8" id="KW-1185">Reference proteome</keyword>
<comment type="subcellular location">
    <subcellularLocation>
        <location evidence="1">Membrane</location>
        <topology evidence="1">Multi-pass membrane protein</topology>
    </subcellularLocation>
</comment>
<dbReference type="PROSITE" id="PS50850">
    <property type="entry name" value="MFS"/>
    <property type="match status" value="1"/>
</dbReference>
<dbReference type="Proteomes" id="UP000055045">
    <property type="component" value="Unassembled WGS sequence"/>
</dbReference>
<feature type="transmembrane region" description="Helical" evidence="5">
    <location>
        <begin position="179"/>
        <end position="201"/>
    </location>
</feature>
<dbReference type="InterPro" id="IPR036259">
    <property type="entry name" value="MFS_trans_sf"/>
</dbReference>
<feature type="transmembrane region" description="Helical" evidence="5">
    <location>
        <begin position="424"/>
        <end position="442"/>
    </location>
</feature>
<sequence>MFAYTTKVADTPGGTEAKEMIEPTAEPQKEDILSNWANDPENARNWSTKKKLYNTAVPAVLCFLISFGLAIYSPSHESAKDSFQASTVLSLLPFTLYVYGLAFGPAVSAPLSETFGRRFIYVFVTPIALLFILGASFANNLAALAICRLLAGITISAPLAVGAGSIMDMWTGVNTNRGVVLIMTIAFLGPAVGELVGGWVAQYKNWRWSQWTTLFLGATFWIFAMGAQETYAGPLMRRKAKKLGVPLPPSPVPAGLAGARFLVTVTLARPLYMLVREPIVLLCSLYSSLNFSILFCFLAAIPLIFSTTYNFTPGESGLVLIGIAVGCILGGIVLVLLESHTMRRHVIKHKAASPPPERMLWGAMIGGPLMAGALFWFAWTARPGIHWMSSIVATGLFGFSNILIFVSTMLYLTNVYGTTYGASALAANGLLRYVVGGSFPLFTIPMYNKLGYPWASSLLGFIAIAFAFLPWIFYVFGSKFRQSSAYIQ</sequence>
<feature type="domain" description="Major facilitator superfamily (MFS) profile" evidence="6">
    <location>
        <begin position="54"/>
        <end position="482"/>
    </location>
</feature>
<keyword evidence="4 5" id="KW-0472">Membrane</keyword>
<organism evidence="7 8">
    <name type="scientific">Penicillium freii</name>
    <dbReference type="NCBI Taxonomy" id="48697"/>
    <lineage>
        <taxon>Eukaryota</taxon>
        <taxon>Fungi</taxon>
        <taxon>Dikarya</taxon>
        <taxon>Ascomycota</taxon>
        <taxon>Pezizomycotina</taxon>
        <taxon>Eurotiomycetes</taxon>
        <taxon>Eurotiomycetidae</taxon>
        <taxon>Eurotiales</taxon>
        <taxon>Aspergillaceae</taxon>
        <taxon>Penicillium</taxon>
    </lineage>
</organism>
<evidence type="ECO:0000256" key="3">
    <source>
        <dbReference type="ARBA" id="ARBA00022989"/>
    </source>
</evidence>